<name>A0ABV8B2Y3_9BACI</name>
<dbReference type="RefSeq" id="WP_377914157.1">
    <property type="nucleotide sequence ID" value="NZ_JBHRZT010000032.1"/>
</dbReference>
<keyword evidence="5" id="KW-1185">Reference proteome</keyword>
<gene>
    <name evidence="4" type="ORF">ACFOU2_08610</name>
</gene>
<evidence type="ECO:0000256" key="1">
    <source>
        <dbReference type="SAM" id="MobiDB-lite"/>
    </source>
</evidence>
<feature type="compositionally biased region" description="Low complexity" evidence="1">
    <location>
        <begin position="94"/>
        <end position="106"/>
    </location>
</feature>
<protein>
    <submittedName>
        <fullName evidence="4">Glycoside hydrolase domain-containing protein</fullName>
    </submittedName>
</protein>
<dbReference type="SUPFAM" id="SSF51445">
    <property type="entry name" value="(Trans)glycosidases"/>
    <property type="match status" value="1"/>
</dbReference>
<accession>A0ABV8B2Y3</accession>
<feature type="compositionally biased region" description="Low complexity" evidence="1">
    <location>
        <begin position="62"/>
        <end position="79"/>
    </location>
</feature>
<feature type="compositionally biased region" description="Polar residues" evidence="1">
    <location>
        <begin position="42"/>
        <end position="60"/>
    </location>
</feature>
<feature type="compositionally biased region" description="Polar residues" evidence="1">
    <location>
        <begin position="80"/>
        <end position="92"/>
    </location>
</feature>
<evidence type="ECO:0000256" key="2">
    <source>
        <dbReference type="SAM" id="Phobius"/>
    </source>
</evidence>
<evidence type="ECO:0000313" key="4">
    <source>
        <dbReference type="EMBL" id="MFC3883566.1"/>
    </source>
</evidence>
<dbReference type="Proteomes" id="UP001595752">
    <property type="component" value="Unassembled WGS sequence"/>
</dbReference>
<keyword evidence="2" id="KW-0472">Membrane</keyword>
<keyword evidence="4" id="KW-0378">Hydrolase</keyword>
<dbReference type="InterPro" id="IPR017853">
    <property type="entry name" value="GH"/>
</dbReference>
<feature type="region of interest" description="Disordered" evidence="1">
    <location>
        <begin position="42"/>
        <end position="106"/>
    </location>
</feature>
<dbReference type="Pfam" id="PF08924">
    <property type="entry name" value="Rv2525c_GlyHyd-like"/>
    <property type="match status" value="1"/>
</dbReference>
<keyword evidence="2" id="KW-1133">Transmembrane helix</keyword>
<keyword evidence="2" id="KW-0812">Transmembrane</keyword>
<dbReference type="Gene3D" id="3.20.20.80">
    <property type="entry name" value="Glycosidases"/>
    <property type="match status" value="1"/>
</dbReference>
<reference evidence="5" key="1">
    <citation type="journal article" date="2019" name="Int. J. Syst. Evol. Microbiol.">
        <title>The Global Catalogue of Microorganisms (GCM) 10K type strain sequencing project: providing services to taxonomists for standard genome sequencing and annotation.</title>
        <authorList>
            <consortium name="The Broad Institute Genomics Platform"/>
            <consortium name="The Broad Institute Genome Sequencing Center for Infectious Disease"/>
            <person name="Wu L."/>
            <person name="Ma J."/>
        </authorList>
    </citation>
    <scope>NUCLEOTIDE SEQUENCE [LARGE SCALE GENOMIC DNA]</scope>
    <source>
        <strain evidence="5">CCUG 61889</strain>
    </source>
</reference>
<feature type="domain" description="Rv2525c-like glycoside hydrolase-like" evidence="3">
    <location>
        <begin position="235"/>
        <end position="348"/>
    </location>
</feature>
<dbReference type="GO" id="GO:0016787">
    <property type="term" value="F:hydrolase activity"/>
    <property type="evidence" value="ECO:0007669"/>
    <property type="project" value="UniProtKB-KW"/>
</dbReference>
<feature type="compositionally biased region" description="Low complexity" evidence="1">
    <location>
        <begin position="164"/>
        <end position="198"/>
    </location>
</feature>
<dbReference type="EMBL" id="JBHRZT010000032">
    <property type="protein sequence ID" value="MFC3883566.1"/>
    <property type="molecule type" value="Genomic_DNA"/>
</dbReference>
<evidence type="ECO:0000259" key="3">
    <source>
        <dbReference type="Pfam" id="PF08924"/>
    </source>
</evidence>
<proteinExistence type="predicted"/>
<comment type="caution">
    <text evidence="4">The sequence shown here is derived from an EMBL/GenBank/DDBJ whole genome shotgun (WGS) entry which is preliminary data.</text>
</comment>
<organism evidence="4 5">
    <name type="scientific">Bacillus songklensis</name>
    <dbReference type="NCBI Taxonomy" id="1069116"/>
    <lineage>
        <taxon>Bacteria</taxon>
        <taxon>Bacillati</taxon>
        <taxon>Bacillota</taxon>
        <taxon>Bacilli</taxon>
        <taxon>Bacillales</taxon>
        <taxon>Bacillaceae</taxon>
        <taxon>Bacillus</taxon>
    </lineage>
</organism>
<dbReference type="InterPro" id="IPR015020">
    <property type="entry name" value="Rv2525c-like_Glyco_Hydro-like"/>
</dbReference>
<sequence length="408" mass="43873">MYRNKPVIVSLIASLLLVSMFLALLFYNGHTKYSHNIANADSEAKQSSNHTNPQAATKSHNNQKVDNNINNNIRNKGNGSTTNNIANSIGKSGNTGATNGAGANGNNDRANGITNNITNNITVNINADGNVENNINVNINADGNVKNGVNNNINSNNTVKNGINNSINSNNDVNNSINNSVNSNNNNNNNGNGNGNNNPNKPEKPAMVWGIDSASAATNEQYACVRENFGEPAVWGRYLGDKNGVSKGLTKNEADFIHSQNEKVLLIYNQFTNTAGYENGKNEASQAIKYAQDLGVPEGVALFADIEPDYPVDADFIRGWYETIASSSYKPGIYGAFDSKRKLFSAYNDAAASNREIKKNTIIWSASPSPGVTEQSDVPEFKPEAPQGALTLGWQYGIDSEVCNIDTN</sequence>
<feature type="region of interest" description="Disordered" evidence="1">
    <location>
        <begin position="164"/>
        <end position="205"/>
    </location>
</feature>
<feature type="transmembrane region" description="Helical" evidence="2">
    <location>
        <begin position="7"/>
        <end position="27"/>
    </location>
</feature>
<evidence type="ECO:0000313" key="5">
    <source>
        <dbReference type="Proteomes" id="UP001595752"/>
    </source>
</evidence>